<accession>A0A183PHM6</accession>
<reference evidence="1 2" key="1">
    <citation type="submission" date="2018-11" db="EMBL/GenBank/DDBJ databases">
        <authorList>
            <consortium name="Pathogen Informatics"/>
        </authorList>
    </citation>
    <scope>NUCLEOTIDE SEQUENCE [LARGE SCALE GENOMIC DNA]</scope>
    <source>
        <strain>Denwood</strain>
        <strain evidence="2">Zambia</strain>
    </source>
</reference>
<proteinExistence type="predicted"/>
<dbReference type="AlphaFoldDB" id="A0A183PHM6"/>
<keyword evidence="2" id="KW-1185">Reference proteome</keyword>
<evidence type="ECO:0000313" key="2">
    <source>
        <dbReference type="Proteomes" id="UP000269396"/>
    </source>
</evidence>
<protein>
    <submittedName>
        <fullName evidence="1">Uncharacterized protein</fullName>
    </submittedName>
</protein>
<dbReference type="Proteomes" id="UP000269396">
    <property type="component" value="Unassembled WGS sequence"/>
</dbReference>
<gene>
    <name evidence="1" type="ORF">SMTD_LOCUS13862</name>
</gene>
<evidence type="ECO:0000313" key="1">
    <source>
        <dbReference type="EMBL" id="VDP64500.1"/>
    </source>
</evidence>
<sequence>MHQNLCKFLYIETHIQDLNDLEPIQSSKLNTYDNDFDNLFKIDLESLACLIVELSLFSIVNYVEVNKWSHGERVNFARLQARLHWDKIPNCLHDAVNSVLHPFDQNLIGEQFDERFLPTVDIFLHLICEFPPYIFDLLYIRDWLINIDSNQSFQQLQSFSPYIPKTCLFSAFFPSNHQSELYNLVNLSTVHIPIDVIRLLYPYIQSAVYANPNWFVNILNSSKMLELFSTIGGLEFIRSHILPLIIYLYKPEQIKRMSSDISPRIPLALLYSRLFLRRLLAYLNVNTFLVHILPYITLSLIGGSINALSDENIVWHQRSYSGLTNEQIDSKNSNTNQNTPKSLSRNLELNDESLIYDQEENISAHCDLLFYKQDIMNVDEIGIDLRSLINDEEFQFLEDAKSLSMFTCVKFNEEECDVSGKSLNSCPNDVTSAISLHSSK</sequence>
<organism evidence="1 2">
    <name type="scientific">Schistosoma mattheei</name>
    <dbReference type="NCBI Taxonomy" id="31246"/>
    <lineage>
        <taxon>Eukaryota</taxon>
        <taxon>Metazoa</taxon>
        <taxon>Spiralia</taxon>
        <taxon>Lophotrochozoa</taxon>
        <taxon>Platyhelminthes</taxon>
        <taxon>Trematoda</taxon>
        <taxon>Digenea</taxon>
        <taxon>Strigeidida</taxon>
        <taxon>Schistosomatoidea</taxon>
        <taxon>Schistosomatidae</taxon>
        <taxon>Schistosoma</taxon>
    </lineage>
</organism>
<dbReference type="EMBL" id="UZAL01033988">
    <property type="protein sequence ID" value="VDP64500.1"/>
    <property type="molecule type" value="Genomic_DNA"/>
</dbReference>
<name>A0A183PHM6_9TREM</name>